<organism evidence="3 4">
    <name type="scientific">Crepidotus variabilis</name>
    <dbReference type="NCBI Taxonomy" id="179855"/>
    <lineage>
        <taxon>Eukaryota</taxon>
        <taxon>Fungi</taxon>
        <taxon>Dikarya</taxon>
        <taxon>Basidiomycota</taxon>
        <taxon>Agaricomycotina</taxon>
        <taxon>Agaricomycetes</taxon>
        <taxon>Agaricomycetidae</taxon>
        <taxon>Agaricales</taxon>
        <taxon>Agaricineae</taxon>
        <taxon>Crepidotaceae</taxon>
        <taxon>Crepidotus</taxon>
    </lineage>
</organism>
<dbReference type="AlphaFoldDB" id="A0A9P6E7B0"/>
<accession>A0A9P6E7B0</accession>
<feature type="transmembrane region" description="Helical" evidence="2">
    <location>
        <begin position="92"/>
        <end position="116"/>
    </location>
</feature>
<gene>
    <name evidence="3" type="ORF">CPB83DRAFT_862300</name>
</gene>
<feature type="region of interest" description="Disordered" evidence="1">
    <location>
        <begin position="237"/>
        <end position="256"/>
    </location>
</feature>
<proteinExistence type="predicted"/>
<evidence type="ECO:0000313" key="4">
    <source>
        <dbReference type="Proteomes" id="UP000807306"/>
    </source>
</evidence>
<sequence>MSGLVDDTTAAPAPAPFTLSQERGVVENSIPLESAHTEPAQSNGIAKLRSFLRVFREMMNRNVVDTMKLWTTELLRVCNASPRAEALLATPLLLASLASTVIFLFLTSIMLVIVFVGAVARSFWFFFVTSWEAVWIVAGVLDWLWTFFKIAILVWIVAIAVFLAGNIVLSSLAPPIRLAKERNILPQSISKEIDWIQARNRFFAVVDACNETMLHVFSSVPPDTTNVAHRNRGLDEHLSPSISQGEASSLKHQENGEQEFVVIRDDDGKNLEMPSLASAEGLRHRG</sequence>
<feature type="transmembrane region" description="Helical" evidence="2">
    <location>
        <begin position="150"/>
        <end position="173"/>
    </location>
</feature>
<dbReference type="EMBL" id="MU157910">
    <property type="protein sequence ID" value="KAF9523800.1"/>
    <property type="molecule type" value="Genomic_DNA"/>
</dbReference>
<keyword evidence="2" id="KW-0472">Membrane</keyword>
<keyword evidence="4" id="KW-1185">Reference proteome</keyword>
<comment type="caution">
    <text evidence="3">The sequence shown here is derived from an EMBL/GenBank/DDBJ whole genome shotgun (WGS) entry which is preliminary data.</text>
</comment>
<protein>
    <submittedName>
        <fullName evidence="3">Uncharacterized protein</fullName>
    </submittedName>
</protein>
<feature type="transmembrane region" description="Helical" evidence="2">
    <location>
        <begin position="123"/>
        <end position="144"/>
    </location>
</feature>
<evidence type="ECO:0000256" key="1">
    <source>
        <dbReference type="SAM" id="MobiDB-lite"/>
    </source>
</evidence>
<keyword evidence="2" id="KW-1133">Transmembrane helix</keyword>
<evidence type="ECO:0000256" key="2">
    <source>
        <dbReference type="SAM" id="Phobius"/>
    </source>
</evidence>
<name>A0A9P6E7B0_9AGAR</name>
<reference evidence="3" key="1">
    <citation type="submission" date="2020-11" db="EMBL/GenBank/DDBJ databases">
        <authorList>
            <consortium name="DOE Joint Genome Institute"/>
            <person name="Ahrendt S."/>
            <person name="Riley R."/>
            <person name="Andreopoulos W."/>
            <person name="Labutti K."/>
            <person name="Pangilinan J."/>
            <person name="Ruiz-Duenas F.J."/>
            <person name="Barrasa J.M."/>
            <person name="Sanchez-Garcia M."/>
            <person name="Camarero S."/>
            <person name="Miyauchi S."/>
            <person name="Serrano A."/>
            <person name="Linde D."/>
            <person name="Babiker R."/>
            <person name="Drula E."/>
            <person name="Ayuso-Fernandez I."/>
            <person name="Pacheco R."/>
            <person name="Padilla G."/>
            <person name="Ferreira P."/>
            <person name="Barriuso J."/>
            <person name="Kellner H."/>
            <person name="Castanera R."/>
            <person name="Alfaro M."/>
            <person name="Ramirez L."/>
            <person name="Pisabarro A.G."/>
            <person name="Kuo A."/>
            <person name="Tritt A."/>
            <person name="Lipzen A."/>
            <person name="He G."/>
            <person name="Yan M."/>
            <person name="Ng V."/>
            <person name="Cullen D."/>
            <person name="Martin F."/>
            <person name="Rosso M.-N."/>
            <person name="Henrissat B."/>
            <person name="Hibbett D."/>
            <person name="Martinez A.T."/>
            <person name="Grigoriev I.V."/>
        </authorList>
    </citation>
    <scope>NUCLEOTIDE SEQUENCE</scope>
    <source>
        <strain evidence="3">CBS 506.95</strain>
    </source>
</reference>
<evidence type="ECO:0000313" key="3">
    <source>
        <dbReference type="EMBL" id="KAF9523800.1"/>
    </source>
</evidence>
<keyword evidence="2" id="KW-0812">Transmembrane</keyword>
<dbReference type="Proteomes" id="UP000807306">
    <property type="component" value="Unassembled WGS sequence"/>
</dbReference>